<dbReference type="Proteomes" id="UP000472265">
    <property type="component" value="Chromosome 16"/>
</dbReference>
<feature type="coiled-coil region" evidence="1">
    <location>
        <begin position="331"/>
        <end position="448"/>
    </location>
</feature>
<sequence>MSLQSPLWWSLVLPVFGVARTLPKTETSPPATLFIMEVMENSDEVDQSHEKERLKMRIVVLEESVKSCELECKASRETVLRLVAELDRERRKAASSAAALDSVKVELDGLVVGRRSVEIEKDTLTERLEAGKRVIEAARRESSCLEKQVEELERNLRSSQRETEAAEQRLQVFLKKMAGLLQGKSVNVVLPTQEDILHQVDDLCSKLCHVSEELSEQTELQLSALQRAQLAEQQVQDLRERLQGLETELLTADMHRDGLRHNKQHYEEFLEQLSETMRVDSIAVDLGFDMRLKLILSRVEQLVKQEATALVESKSLTYSLQRKLKSQKDQLESKGLHIQLLRKKVSELEEERRSRSALAVERDDAHLEVRKLHKKLERLQGELKATKLSNTELKAQLSHTNELKLKVMEQSQTVQEQKKRLDQLLEVKAKVEKKLNTVSSDLQSQETKSREDQQQLGALRQSLDQLSDRERELLDFRMVVSQMLGLDATALALPNYEIIKLLENLLHNHHHHHHHLHHADAAWHCPSHQRPHPHQIQDLPDSSSFRLSTSRSAYPDDAVSFKEA</sequence>
<feature type="region of interest" description="Disordered" evidence="2">
    <location>
        <begin position="524"/>
        <end position="564"/>
    </location>
</feature>
<feature type="compositionally biased region" description="Low complexity" evidence="2">
    <location>
        <begin position="542"/>
        <end position="552"/>
    </location>
</feature>
<accession>A0A671XHS5</accession>
<keyword evidence="5" id="KW-1185">Reference proteome</keyword>
<keyword evidence="1" id="KW-0175">Coiled coil</keyword>
<reference evidence="4" key="1">
    <citation type="submission" date="2021-04" db="EMBL/GenBank/DDBJ databases">
        <authorList>
            <consortium name="Wellcome Sanger Institute Data Sharing"/>
        </authorList>
    </citation>
    <scope>NUCLEOTIDE SEQUENCE [LARGE SCALE GENOMIC DNA]</scope>
</reference>
<feature type="signal peptide" evidence="3">
    <location>
        <begin position="1"/>
        <end position="19"/>
    </location>
</feature>
<evidence type="ECO:0000313" key="4">
    <source>
        <dbReference type="Ensembl" id="ENSSAUP00010050727.1"/>
    </source>
</evidence>
<dbReference type="InterPro" id="IPR039139">
    <property type="entry name" value="CCDC170-like"/>
</dbReference>
<dbReference type="OrthoDB" id="5832575at2759"/>
<proteinExistence type="predicted"/>
<reference evidence="4" key="2">
    <citation type="submission" date="2025-08" db="UniProtKB">
        <authorList>
            <consortium name="Ensembl"/>
        </authorList>
    </citation>
    <scope>IDENTIFICATION</scope>
</reference>
<gene>
    <name evidence="4" type="primary">CCDC170</name>
</gene>
<feature type="chain" id="PRO_5025673027" evidence="3">
    <location>
        <begin position="20"/>
        <end position="564"/>
    </location>
</feature>
<evidence type="ECO:0000256" key="1">
    <source>
        <dbReference type="SAM" id="Coils"/>
    </source>
</evidence>
<dbReference type="PANTHER" id="PTHR18863:SF4">
    <property type="entry name" value="COILED-COIL DOMAIN-CONTAINING PROTEIN 170"/>
    <property type="match status" value="1"/>
</dbReference>
<dbReference type="GeneTree" id="ENSGT00390000012924"/>
<reference evidence="4" key="3">
    <citation type="submission" date="2025-09" db="UniProtKB">
        <authorList>
            <consortium name="Ensembl"/>
        </authorList>
    </citation>
    <scope>IDENTIFICATION</scope>
</reference>
<evidence type="ECO:0000256" key="2">
    <source>
        <dbReference type="SAM" id="MobiDB-lite"/>
    </source>
</evidence>
<name>A0A671XHS5_SPAAU</name>
<dbReference type="OMA" id="EQRTHNY"/>
<protein>
    <submittedName>
        <fullName evidence="4">Coiled-coil domain containing 170</fullName>
    </submittedName>
</protein>
<feature type="coiled-coil region" evidence="1">
    <location>
        <begin position="121"/>
        <end position="176"/>
    </location>
</feature>
<feature type="coiled-coil region" evidence="1">
    <location>
        <begin position="221"/>
        <end position="255"/>
    </location>
</feature>
<evidence type="ECO:0000313" key="5">
    <source>
        <dbReference type="Proteomes" id="UP000472265"/>
    </source>
</evidence>
<keyword evidence="3" id="KW-0732">Signal</keyword>
<organism evidence="4 5">
    <name type="scientific">Sparus aurata</name>
    <name type="common">Gilthead sea bream</name>
    <dbReference type="NCBI Taxonomy" id="8175"/>
    <lineage>
        <taxon>Eukaryota</taxon>
        <taxon>Metazoa</taxon>
        <taxon>Chordata</taxon>
        <taxon>Craniata</taxon>
        <taxon>Vertebrata</taxon>
        <taxon>Euteleostomi</taxon>
        <taxon>Actinopterygii</taxon>
        <taxon>Neopterygii</taxon>
        <taxon>Teleostei</taxon>
        <taxon>Neoteleostei</taxon>
        <taxon>Acanthomorphata</taxon>
        <taxon>Eupercaria</taxon>
        <taxon>Spariformes</taxon>
        <taxon>Sparidae</taxon>
        <taxon>Sparus</taxon>
    </lineage>
</organism>
<dbReference type="AlphaFoldDB" id="A0A671XHS5"/>
<evidence type="ECO:0000256" key="3">
    <source>
        <dbReference type="SAM" id="SignalP"/>
    </source>
</evidence>
<dbReference type="Ensembl" id="ENSSAUT00010053340.1">
    <property type="protein sequence ID" value="ENSSAUP00010050727.1"/>
    <property type="gene ID" value="ENSSAUG00010021067.1"/>
</dbReference>
<dbReference type="FunCoup" id="A0A671XHS5">
    <property type="interactions" value="381"/>
</dbReference>
<dbReference type="PANTHER" id="PTHR18863">
    <property type="entry name" value="TSEC-2-RELATED"/>
    <property type="match status" value="1"/>
</dbReference>
<dbReference type="InParanoid" id="A0A671XHS5"/>